<accession>E0SAB6</accession>
<feature type="transmembrane region" description="Helical" evidence="1">
    <location>
        <begin position="54"/>
        <end position="79"/>
    </location>
</feature>
<dbReference type="KEGG" id="ein:Eint_110410"/>
<gene>
    <name evidence="3" type="ORF">Eint_110410</name>
</gene>
<feature type="chain" id="PRO_5003140111" evidence="2">
    <location>
        <begin position="27"/>
        <end position="129"/>
    </location>
</feature>
<keyword evidence="4" id="KW-1185">Reference proteome</keyword>
<reference evidence="3 4" key="2">
    <citation type="journal article" date="2012" name="Proc. Natl. Acad. Sci. U.S.A.">
        <title>Gain and loss of multiple functionally related, horizontally transferred genes in the reduced genomes of two microsporidian parasites.</title>
        <authorList>
            <person name="Pombert J.-F."/>
            <person name="Selman M."/>
            <person name="Burki F."/>
            <person name="Bardell F.T."/>
            <person name="Farinelli L."/>
            <person name="Solter L.F."/>
            <person name="Whitman D.W."/>
            <person name="Weiss L.M."/>
            <person name="Corradi N."/>
            <person name="Keeling P.J."/>
        </authorList>
    </citation>
    <scope>NUCLEOTIDE SEQUENCE [LARGE SCALE GENOMIC DNA]</scope>
    <source>
        <strain evidence="3 4">ATCC 50506</strain>
    </source>
</reference>
<dbReference type="Proteomes" id="UP000002313">
    <property type="component" value="Chromosome XI"/>
</dbReference>
<keyword evidence="1" id="KW-1133">Transmembrane helix</keyword>
<dbReference type="InterPro" id="IPR003377">
    <property type="entry name" value="Cornichon"/>
</dbReference>
<organism evidence="3 4">
    <name type="scientific">Encephalitozoon intestinalis (strain ATCC 50506)</name>
    <name type="common">Microsporidian parasite</name>
    <name type="synonym">Septata intestinalis</name>
    <dbReference type="NCBI Taxonomy" id="876142"/>
    <lineage>
        <taxon>Eukaryota</taxon>
        <taxon>Fungi</taxon>
        <taxon>Fungi incertae sedis</taxon>
        <taxon>Microsporidia</taxon>
        <taxon>Unikaryonidae</taxon>
        <taxon>Encephalitozoon</taxon>
    </lineage>
</organism>
<keyword evidence="2" id="KW-0732">Signal</keyword>
<dbReference type="EMBL" id="CP001952">
    <property type="protein sequence ID" value="ADM12541.1"/>
    <property type="molecule type" value="Genomic_DNA"/>
</dbReference>
<dbReference type="RefSeq" id="XP_003073901.1">
    <property type="nucleotide sequence ID" value="XM_003073855.1"/>
</dbReference>
<dbReference type="GO" id="GO:0016192">
    <property type="term" value="P:vesicle-mediated transport"/>
    <property type="evidence" value="ECO:0007669"/>
    <property type="project" value="InterPro"/>
</dbReference>
<dbReference type="VEuPathDB" id="MicrosporidiaDB:Eint_110410"/>
<dbReference type="HOGENOM" id="CLU_1948793_0_0_1"/>
<dbReference type="GeneID" id="9699609"/>
<evidence type="ECO:0000313" key="4">
    <source>
        <dbReference type="Proteomes" id="UP000002313"/>
    </source>
</evidence>
<reference evidence="3 4" key="1">
    <citation type="journal article" date="2010" name="Nat. Commun.">
        <title>The complete sequence of the smallest known nuclear genome from the microsporidian Encephalitozoon intestinalis.</title>
        <authorList>
            <person name="Corradi N."/>
            <person name="Pombert J.-F."/>
            <person name="Farinelli L."/>
            <person name="Didier E.S."/>
            <person name="Keeling P.J."/>
        </authorList>
    </citation>
    <scope>NUCLEOTIDE SEQUENCE [LARGE SCALE GENOMIC DNA]</scope>
    <source>
        <strain evidence="3 4">ATCC 50506</strain>
    </source>
</reference>
<feature type="transmembrane region" description="Helical" evidence="1">
    <location>
        <begin position="106"/>
        <end position="126"/>
    </location>
</feature>
<evidence type="ECO:0000256" key="1">
    <source>
        <dbReference type="SAM" id="Phobius"/>
    </source>
</evidence>
<dbReference type="SMART" id="SM01398">
    <property type="entry name" value="Cornichon"/>
    <property type="match status" value="1"/>
</dbReference>
<sequence length="129" mass="14812">MNPIGLFISLMLSVILCIVELYKIEAVLDAEGRRASSYNACDRILRLAAIEFKLLTLIMAAQVLSLCYTSFLVVLLFVYEIQKKGSKDSISALDFFKQKKRIKIEMFCKISLYVFLVYKYFTALVVNKM</sequence>
<dbReference type="OrthoDB" id="2191834at2759"/>
<dbReference type="AlphaFoldDB" id="E0SAB6"/>
<feature type="signal peptide" evidence="2">
    <location>
        <begin position="1"/>
        <end position="26"/>
    </location>
</feature>
<keyword evidence="1" id="KW-0472">Membrane</keyword>
<proteinExistence type="predicted"/>
<protein>
    <submittedName>
        <fullName evidence="3">Uncharacterized protein</fullName>
    </submittedName>
</protein>
<keyword evidence="1" id="KW-0812">Transmembrane</keyword>
<evidence type="ECO:0000313" key="3">
    <source>
        <dbReference type="EMBL" id="ADM12541.1"/>
    </source>
</evidence>
<evidence type="ECO:0000256" key="2">
    <source>
        <dbReference type="SAM" id="SignalP"/>
    </source>
</evidence>
<dbReference type="Pfam" id="PF03311">
    <property type="entry name" value="Cornichon"/>
    <property type="match status" value="1"/>
</dbReference>
<name>E0SAB6_ENCIT</name>